<gene>
    <name evidence="10" type="ORF">CS060_05295</name>
</gene>
<dbReference type="RefSeq" id="WP_035048723.1">
    <property type="nucleotide sequence ID" value="NZ_PEDM01000007.1"/>
</dbReference>
<dbReference type="PROSITE" id="PS50893">
    <property type="entry name" value="ABC_TRANSPORTER_2"/>
    <property type="match status" value="2"/>
</dbReference>
<evidence type="ECO:0000259" key="9">
    <source>
        <dbReference type="PROSITE" id="PS50893"/>
    </source>
</evidence>
<evidence type="ECO:0000256" key="5">
    <source>
        <dbReference type="ARBA" id="ARBA00022741"/>
    </source>
</evidence>
<dbReference type="GO" id="GO:0043190">
    <property type="term" value="C:ATP-binding cassette (ABC) transporter complex"/>
    <property type="evidence" value="ECO:0007669"/>
    <property type="project" value="TreeGrafter"/>
</dbReference>
<dbReference type="InterPro" id="IPR050095">
    <property type="entry name" value="ECF_ABC_transporter_ATP-bd"/>
</dbReference>
<name>A0A2G5RRH7_9BACL</name>
<sequence length="483" mass="55385">MTSLIHIEQLRLKFPGAEKRLFTDVSLSIKKGEKVLLLGPSGCGKSTLLQVMAGIIPRSIDVPMKAKALHIPKQVGYVFQDPDAQFCMPYVDEEMAFVLENLGVPRAEMKEKIERVLQRVRLRLPHVHVPIQTLSGGMKQRLAIASVLALDPDVLFLDEPTALLDEEGTKAVWETLKEVADDRTVVIVEHKIDHILDFVERIILFNEHGEIIADGSTNEIFSTYRSFITEQGIWHPDVWKAYEKPKTAQQPYEEGDVLLHVQSLRGFRQKEEKIAVDELTIYAGEWIAITGENGAGKSTLLQSFMKLIRTEGDMYWRGELVKNDGVLYDNIAFVFQNPEFQFVTNRVDDELAYCLRLEKRSEYEIEEEVERLLRRFHLSAQRHLHPYQLSMGQKRRLSVAASVTERHRILLLDEPTFGQDAKNTFALLEWLEAYRQQGKTIVMVTHDEHIVSEFATRRWGIENGKLVADEIIAPRMLVRGGMR</sequence>
<organism evidence="10 11">
    <name type="scientific">Anoxybacillus flavithermus</name>
    <dbReference type="NCBI Taxonomy" id="33934"/>
    <lineage>
        <taxon>Bacteria</taxon>
        <taxon>Bacillati</taxon>
        <taxon>Bacillota</taxon>
        <taxon>Bacilli</taxon>
        <taxon>Bacillales</taxon>
        <taxon>Anoxybacillaceae</taxon>
        <taxon>Anoxybacillus</taxon>
    </lineage>
</organism>
<accession>A0A2G5RRH7</accession>
<comment type="subcellular location">
    <subcellularLocation>
        <location evidence="1">Cell membrane</location>
        <topology evidence="1">Peripheral membrane protein</topology>
    </subcellularLocation>
</comment>
<dbReference type="Proteomes" id="UP000230559">
    <property type="component" value="Unassembled WGS sequence"/>
</dbReference>
<evidence type="ECO:0000256" key="3">
    <source>
        <dbReference type="ARBA" id="ARBA00022448"/>
    </source>
</evidence>
<dbReference type="Pfam" id="PF00005">
    <property type="entry name" value="ABC_tran"/>
    <property type="match status" value="2"/>
</dbReference>
<dbReference type="PROSITE" id="PS00211">
    <property type="entry name" value="ABC_TRANSPORTER_1"/>
    <property type="match status" value="1"/>
</dbReference>
<reference evidence="10 11" key="1">
    <citation type="submission" date="2017-10" db="EMBL/GenBank/DDBJ databases">
        <title>Draft genome sequence of Anoxybacillus flavithermus KU2-6-11 from caldera Uzon (Russia:Kamchtka).</title>
        <authorList>
            <person name="Korzhuk A.V."/>
            <person name="Rozanov A.S."/>
            <person name="Bryanskaya A.V."/>
            <person name="Peltek S.E."/>
        </authorList>
    </citation>
    <scope>NUCLEOTIDE SEQUENCE [LARGE SCALE GENOMIC DNA]</scope>
    <source>
        <strain evidence="10 11">KU2-6_11</strain>
    </source>
</reference>
<dbReference type="InterPro" id="IPR015856">
    <property type="entry name" value="ABC_transpr_CbiO/EcfA_su"/>
</dbReference>
<evidence type="ECO:0000256" key="4">
    <source>
        <dbReference type="ARBA" id="ARBA00022475"/>
    </source>
</evidence>
<dbReference type="GO" id="GO:0016887">
    <property type="term" value="F:ATP hydrolysis activity"/>
    <property type="evidence" value="ECO:0007669"/>
    <property type="project" value="InterPro"/>
</dbReference>
<dbReference type="InterPro" id="IPR017871">
    <property type="entry name" value="ABC_transporter-like_CS"/>
</dbReference>
<dbReference type="AlphaFoldDB" id="A0A2G5RRH7"/>
<comment type="caution">
    <text evidence="10">The sequence shown here is derived from an EMBL/GenBank/DDBJ whole genome shotgun (WGS) entry which is preliminary data.</text>
</comment>
<dbReference type="InterPro" id="IPR027417">
    <property type="entry name" value="P-loop_NTPase"/>
</dbReference>
<keyword evidence="8" id="KW-0472">Membrane</keyword>
<evidence type="ECO:0000256" key="2">
    <source>
        <dbReference type="ARBA" id="ARBA00005417"/>
    </source>
</evidence>
<comment type="similarity">
    <text evidence="2">Belongs to the ABC transporter superfamily.</text>
</comment>
<feature type="domain" description="ABC transporter" evidence="9">
    <location>
        <begin position="5"/>
        <end position="233"/>
    </location>
</feature>
<keyword evidence="7" id="KW-1278">Translocase</keyword>
<proteinExistence type="inferred from homology"/>
<evidence type="ECO:0000256" key="8">
    <source>
        <dbReference type="ARBA" id="ARBA00023136"/>
    </source>
</evidence>
<evidence type="ECO:0000313" key="10">
    <source>
        <dbReference type="EMBL" id="PIC05289.1"/>
    </source>
</evidence>
<dbReference type="CDD" id="cd03225">
    <property type="entry name" value="ABC_cobalt_CbiO_domain1"/>
    <property type="match status" value="2"/>
</dbReference>
<dbReference type="SUPFAM" id="SSF52540">
    <property type="entry name" value="P-loop containing nucleoside triphosphate hydrolases"/>
    <property type="match status" value="2"/>
</dbReference>
<evidence type="ECO:0000256" key="7">
    <source>
        <dbReference type="ARBA" id="ARBA00022967"/>
    </source>
</evidence>
<dbReference type="InterPro" id="IPR003439">
    <property type="entry name" value="ABC_transporter-like_ATP-bd"/>
</dbReference>
<evidence type="ECO:0000256" key="1">
    <source>
        <dbReference type="ARBA" id="ARBA00004202"/>
    </source>
</evidence>
<keyword evidence="5" id="KW-0547">Nucleotide-binding</keyword>
<keyword evidence="4" id="KW-1003">Cell membrane</keyword>
<dbReference type="InterPro" id="IPR003593">
    <property type="entry name" value="AAA+_ATPase"/>
</dbReference>
<keyword evidence="6 10" id="KW-0067">ATP-binding</keyword>
<dbReference type="SMART" id="SM00382">
    <property type="entry name" value="AAA"/>
    <property type="match status" value="2"/>
</dbReference>
<dbReference type="PANTHER" id="PTHR43553">
    <property type="entry name" value="HEAVY METAL TRANSPORTER"/>
    <property type="match status" value="1"/>
</dbReference>
<dbReference type="GO" id="GO:0005524">
    <property type="term" value="F:ATP binding"/>
    <property type="evidence" value="ECO:0007669"/>
    <property type="project" value="UniProtKB-KW"/>
</dbReference>
<dbReference type="PANTHER" id="PTHR43553:SF27">
    <property type="entry name" value="ENERGY-COUPLING FACTOR TRANSPORTER ATP-BINDING PROTEIN ECFA2"/>
    <property type="match status" value="1"/>
</dbReference>
<evidence type="ECO:0000313" key="11">
    <source>
        <dbReference type="Proteomes" id="UP000230559"/>
    </source>
</evidence>
<dbReference type="Gene3D" id="3.40.50.300">
    <property type="entry name" value="P-loop containing nucleotide triphosphate hydrolases"/>
    <property type="match status" value="2"/>
</dbReference>
<feature type="domain" description="ABC transporter" evidence="9">
    <location>
        <begin position="259"/>
        <end position="480"/>
    </location>
</feature>
<keyword evidence="3" id="KW-0813">Transport</keyword>
<dbReference type="EMBL" id="PEDM01000007">
    <property type="protein sequence ID" value="PIC05289.1"/>
    <property type="molecule type" value="Genomic_DNA"/>
</dbReference>
<evidence type="ECO:0000256" key="6">
    <source>
        <dbReference type="ARBA" id="ARBA00022840"/>
    </source>
</evidence>
<protein>
    <submittedName>
        <fullName evidence="10">ABC transporter ATP-binding protein</fullName>
    </submittedName>
</protein>
<dbReference type="GO" id="GO:0042626">
    <property type="term" value="F:ATPase-coupled transmembrane transporter activity"/>
    <property type="evidence" value="ECO:0007669"/>
    <property type="project" value="TreeGrafter"/>
</dbReference>